<sequence length="562" mass="62980">MNKSRYVPFERNRYFYGKLLTVRDFVSEQTYVSDKRRLTNRLLFGSGVVAGLQVVAVDEKSVSVETGVALDQLGREIVVPSPVTLKLSMLEGFTNNEYAKNVYLCIGYDEKGKEPVHSVAGASGRTEEVSEHNRIMEGYRLFVREEAPPPSAFEYSDLVEETSVWYQDAQVRVLQTVPRYVTPGETFELKIRIEKTLQTPHVEFEYTPDWTGVEAADSLLEENGGRIVFSEPTDGGKASYTTVATLRALPLPDGEASMNASLRSRRGTARLVVGERLVTELSDVRQSIEVAEESASARMLRAFHERSLDRAIDAPSEPCVYLAKVNLLQMGPTYVIDSVERVPFDEYVINPSMLYRIVGSKGGTEEIIRTVREAAASVLPALNAPIPFPAPQAAEEPYEDEEEEEAPPEKLHDTGIVEISIIPPKKLKWWHRKQRDFYSEEIEHALGEGSVQFEVALSDEKEELALPEMWDRRDAVYFGATEVFAKSEYDSGLPRVSIGTISYPKKGTFRIGVRVLQKTERTRLRIRWWATKQPQEEGAAFGSAFGVFDEAANAKEAAAARS</sequence>
<dbReference type="EMBL" id="VCIW01000001">
    <property type="protein sequence ID" value="TLS53968.1"/>
    <property type="molecule type" value="Genomic_DNA"/>
</dbReference>
<protein>
    <submittedName>
        <fullName evidence="2">Uncharacterized protein</fullName>
    </submittedName>
</protein>
<evidence type="ECO:0000313" key="3">
    <source>
        <dbReference type="Proteomes" id="UP000309676"/>
    </source>
</evidence>
<keyword evidence="3" id="KW-1185">Reference proteome</keyword>
<name>A0A5R9GKF4_9BACL</name>
<dbReference type="Proteomes" id="UP000309676">
    <property type="component" value="Unassembled WGS sequence"/>
</dbReference>
<dbReference type="OrthoDB" id="1982228at2"/>
<gene>
    <name evidence="2" type="ORF">FE782_01050</name>
</gene>
<organism evidence="2 3">
    <name type="scientific">Paenibacillus antri</name>
    <dbReference type="NCBI Taxonomy" id="2582848"/>
    <lineage>
        <taxon>Bacteria</taxon>
        <taxon>Bacillati</taxon>
        <taxon>Bacillota</taxon>
        <taxon>Bacilli</taxon>
        <taxon>Bacillales</taxon>
        <taxon>Paenibacillaceae</taxon>
        <taxon>Paenibacillus</taxon>
    </lineage>
</organism>
<proteinExistence type="predicted"/>
<reference evidence="2 3" key="1">
    <citation type="submission" date="2019-05" db="EMBL/GenBank/DDBJ databases">
        <authorList>
            <person name="Narsing Rao M.P."/>
            <person name="Li W.J."/>
        </authorList>
    </citation>
    <scope>NUCLEOTIDE SEQUENCE [LARGE SCALE GENOMIC DNA]</scope>
    <source>
        <strain evidence="2 3">SYSU_K30003</strain>
    </source>
</reference>
<feature type="compositionally biased region" description="Acidic residues" evidence="1">
    <location>
        <begin position="396"/>
        <end position="406"/>
    </location>
</feature>
<accession>A0A5R9GKF4</accession>
<dbReference type="AlphaFoldDB" id="A0A5R9GKF4"/>
<comment type="caution">
    <text evidence="2">The sequence shown here is derived from an EMBL/GenBank/DDBJ whole genome shotgun (WGS) entry which is preliminary data.</text>
</comment>
<evidence type="ECO:0000256" key="1">
    <source>
        <dbReference type="SAM" id="MobiDB-lite"/>
    </source>
</evidence>
<evidence type="ECO:0000313" key="2">
    <source>
        <dbReference type="EMBL" id="TLS53968.1"/>
    </source>
</evidence>
<feature type="region of interest" description="Disordered" evidence="1">
    <location>
        <begin position="390"/>
        <end position="410"/>
    </location>
</feature>
<dbReference type="RefSeq" id="WP_138191614.1">
    <property type="nucleotide sequence ID" value="NZ_VCIW01000001.1"/>
</dbReference>